<feature type="domain" description="Histidine kinase/HSP90-like ATPase" evidence="3">
    <location>
        <begin position="38"/>
        <end position="143"/>
    </location>
</feature>
<dbReference type="STRING" id="159449.B4N89_35020"/>
<dbReference type="Gene3D" id="3.30.565.10">
    <property type="entry name" value="Histidine kinase-like ATPase, C-terminal domain"/>
    <property type="match status" value="1"/>
</dbReference>
<keyword evidence="1" id="KW-0808">Transferase</keyword>
<feature type="region of interest" description="Disordered" evidence="2">
    <location>
        <begin position="103"/>
        <end position="125"/>
    </location>
</feature>
<evidence type="ECO:0000313" key="5">
    <source>
        <dbReference type="Proteomes" id="UP000190037"/>
    </source>
</evidence>
<evidence type="ECO:0000256" key="1">
    <source>
        <dbReference type="ARBA" id="ARBA00022527"/>
    </source>
</evidence>
<keyword evidence="5" id="KW-1185">Reference proteome</keyword>
<dbReference type="Pfam" id="PF13581">
    <property type="entry name" value="HATPase_c_2"/>
    <property type="match status" value="1"/>
</dbReference>
<dbReference type="EMBL" id="MWQN01000002">
    <property type="protein sequence ID" value="OPC79270.1"/>
    <property type="molecule type" value="Genomic_DNA"/>
</dbReference>
<dbReference type="CDD" id="cd16936">
    <property type="entry name" value="HATPase_RsbW-like"/>
    <property type="match status" value="1"/>
</dbReference>
<feature type="compositionally biased region" description="Basic residues" evidence="2">
    <location>
        <begin position="1"/>
        <end position="10"/>
    </location>
</feature>
<proteinExistence type="predicted"/>
<sequence length="197" mass="21404">MASRRGRTRPAGRQMPDPTPEAPPDRLVALPLSIHAPRRARRHIAKVCLGAGLDPDVTDGVLLVVSELVTNVLRHVGHGSVTLAWELREDRLIIDVGDEAPDELPRLRSKADDETDGDYEDEEEAGRGLRLVPAFADQYTVIRVDGSASHPPRKLSRVAFLRSSPGHRNASASITARTTATSPRPISTQGAATHVQR</sequence>
<name>A0A1T3NRD1_9ACTN</name>
<dbReference type="InterPro" id="IPR050267">
    <property type="entry name" value="Anti-sigma-factor_SerPK"/>
</dbReference>
<comment type="caution">
    <text evidence="4">The sequence shown here is derived from an EMBL/GenBank/DDBJ whole genome shotgun (WGS) entry which is preliminary data.</text>
</comment>
<dbReference type="Proteomes" id="UP000190037">
    <property type="component" value="Unassembled WGS sequence"/>
</dbReference>
<keyword evidence="1" id="KW-0723">Serine/threonine-protein kinase</keyword>
<keyword evidence="1" id="KW-0418">Kinase</keyword>
<dbReference type="PANTHER" id="PTHR35526">
    <property type="entry name" value="ANTI-SIGMA-F FACTOR RSBW-RELATED"/>
    <property type="match status" value="1"/>
</dbReference>
<organism evidence="4 5">
    <name type="scientific">Embleya scabrispora</name>
    <dbReference type="NCBI Taxonomy" id="159449"/>
    <lineage>
        <taxon>Bacteria</taxon>
        <taxon>Bacillati</taxon>
        <taxon>Actinomycetota</taxon>
        <taxon>Actinomycetes</taxon>
        <taxon>Kitasatosporales</taxon>
        <taxon>Streptomycetaceae</taxon>
        <taxon>Embleya</taxon>
    </lineage>
</organism>
<evidence type="ECO:0000259" key="3">
    <source>
        <dbReference type="Pfam" id="PF13581"/>
    </source>
</evidence>
<evidence type="ECO:0000313" key="4">
    <source>
        <dbReference type="EMBL" id="OPC79270.1"/>
    </source>
</evidence>
<dbReference type="SUPFAM" id="SSF55874">
    <property type="entry name" value="ATPase domain of HSP90 chaperone/DNA topoisomerase II/histidine kinase"/>
    <property type="match status" value="1"/>
</dbReference>
<dbReference type="InterPro" id="IPR036890">
    <property type="entry name" value="HATPase_C_sf"/>
</dbReference>
<protein>
    <recommendedName>
        <fullName evidence="3">Histidine kinase/HSP90-like ATPase domain-containing protein</fullName>
    </recommendedName>
</protein>
<feature type="region of interest" description="Disordered" evidence="2">
    <location>
        <begin position="164"/>
        <end position="197"/>
    </location>
</feature>
<evidence type="ECO:0000256" key="2">
    <source>
        <dbReference type="SAM" id="MobiDB-lite"/>
    </source>
</evidence>
<feature type="compositionally biased region" description="Acidic residues" evidence="2">
    <location>
        <begin position="113"/>
        <end position="124"/>
    </location>
</feature>
<feature type="region of interest" description="Disordered" evidence="2">
    <location>
        <begin position="1"/>
        <end position="25"/>
    </location>
</feature>
<dbReference type="InterPro" id="IPR003594">
    <property type="entry name" value="HATPase_dom"/>
</dbReference>
<gene>
    <name evidence="4" type="ORF">B4N89_35020</name>
</gene>
<dbReference type="PANTHER" id="PTHR35526:SF3">
    <property type="entry name" value="ANTI-SIGMA-F FACTOR RSBW"/>
    <property type="match status" value="1"/>
</dbReference>
<feature type="compositionally biased region" description="Basic and acidic residues" evidence="2">
    <location>
        <begin position="103"/>
        <end position="112"/>
    </location>
</feature>
<reference evidence="4 5" key="1">
    <citation type="submission" date="2017-03" db="EMBL/GenBank/DDBJ databases">
        <title>Draft genome sequence of Streptomyces scabrisporus NF3, endophyte isolated from Amphipterygium adstringens.</title>
        <authorList>
            <person name="Vazquez M."/>
            <person name="Ceapa C.D."/>
            <person name="Rodriguez Luna D."/>
            <person name="Sanchez Esquivel S."/>
        </authorList>
    </citation>
    <scope>NUCLEOTIDE SEQUENCE [LARGE SCALE GENOMIC DNA]</scope>
    <source>
        <strain evidence="4 5">NF3</strain>
    </source>
</reference>
<accession>A0A1T3NRD1</accession>
<feature type="compositionally biased region" description="Low complexity" evidence="2">
    <location>
        <begin position="170"/>
        <end position="186"/>
    </location>
</feature>
<dbReference type="GO" id="GO:0004674">
    <property type="term" value="F:protein serine/threonine kinase activity"/>
    <property type="evidence" value="ECO:0007669"/>
    <property type="project" value="UniProtKB-KW"/>
</dbReference>
<dbReference type="AlphaFoldDB" id="A0A1T3NRD1"/>